<name>A0A921HUA0_9LACO</name>
<accession>A0A921HUA0</accession>
<dbReference type="Proteomes" id="UP000747013">
    <property type="component" value="Unassembled WGS sequence"/>
</dbReference>
<reference evidence="1" key="2">
    <citation type="submission" date="2021-09" db="EMBL/GenBank/DDBJ databases">
        <authorList>
            <person name="Gilroy R."/>
        </authorList>
    </citation>
    <scope>NUCLEOTIDE SEQUENCE</scope>
    <source>
        <strain evidence="1">7886</strain>
    </source>
</reference>
<reference evidence="1" key="1">
    <citation type="journal article" date="2021" name="PeerJ">
        <title>Extensive microbial diversity within the chicken gut microbiome revealed by metagenomics and culture.</title>
        <authorList>
            <person name="Gilroy R."/>
            <person name="Ravi A."/>
            <person name="Getino M."/>
            <person name="Pursley I."/>
            <person name="Horton D.L."/>
            <person name="Alikhan N.F."/>
            <person name="Baker D."/>
            <person name="Gharbi K."/>
            <person name="Hall N."/>
            <person name="Watson M."/>
            <person name="Adriaenssens E.M."/>
            <person name="Foster-Nyarko E."/>
            <person name="Jarju S."/>
            <person name="Secka A."/>
            <person name="Antonio M."/>
            <person name="Oren A."/>
            <person name="Chaudhuri R.R."/>
            <person name="La Ragione R."/>
            <person name="Hildebrand F."/>
            <person name="Pallen M.J."/>
        </authorList>
    </citation>
    <scope>NUCLEOTIDE SEQUENCE</scope>
    <source>
        <strain evidence="1">7886</strain>
    </source>
</reference>
<dbReference type="AlphaFoldDB" id="A0A921HUA0"/>
<protein>
    <submittedName>
        <fullName evidence="1">Uncharacterized protein</fullName>
    </submittedName>
</protein>
<comment type="caution">
    <text evidence="1">The sequence shown here is derived from an EMBL/GenBank/DDBJ whole genome shotgun (WGS) entry which is preliminary data.</text>
</comment>
<organism evidence="1 2">
    <name type="scientific">Companilactobacillus farciminis</name>
    <dbReference type="NCBI Taxonomy" id="1612"/>
    <lineage>
        <taxon>Bacteria</taxon>
        <taxon>Bacillati</taxon>
        <taxon>Bacillota</taxon>
        <taxon>Bacilli</taxon>
        <taxon>Lactobacillales</taxon>
        <taxon>Lactobacillaceae</taxon>
        <taxon>Companilactobacillus</taxon>
    </lineage>
</organism>
<dbReference type="EMBL" id="DYWC01000172">
    <property type="protein sequence ID" value="HJF87266.1"/>
    <property type="molecule type" value="Genomic_DNA"/>
</dbReference>
<gene>
    <name evidence="1" type="ORF">K8V88_07490</name>
</gene>
<evidence type="ECO:0000313" key="2">
    <source>
        <dbReference type="Proteomes" id="UP000747013"/>
    </source>
</evidence>
<evidence type="ECO:0000313" key="1">
    <source>
        <dbReference type="EMBL" id="HJF87266.1"/>
    </source>
</evidence>
<sequence length="68" mass="7871">MKFLLDYNKSGTENMVYEMVDRPMTVKELHDNHVKSHKATAEDVKEANYETLAYIADELGMSELYLKA</sequence>
<proteinExistence type="predicted"/>